<comment type="caution">
    <text evidence="1">The sequence shown here is derived from an EMBL/GenBank/DDBJ whole genome shotgun (WGS) entry which is preliminary data.</text>
</comment>
<keyword evidence="2" id="KW-1185">Reference proteome</keyword>
<name>A0A9N7W549_PLEPL</name>
<accession>A0A9N7W549</accession>
<dbReference type="EMBL" id="CADEAL010004484">
    <property type="protein sequence ID" value="CAB1460555.1"/>
    <property type="molecule type" value="Genomic_DNA"/>
</dbReference>
<evidence type="ECO:0000313" key="1">
    <source>
        <dbReference type="EMBL" id="CAB1460555.1"/>
    </source>
</evidence>
<dbReference type="Proteomes" id="UP001153269">
    <property type="component" value="Unassembled WGS sequence"/>
</dbReference>
<proteinExistence type="predicted"/>
<sequence length="176" mass="19684">MTLSRASQPPTCLLNPHIHFGAQPFCSKHFPRDTPVVRTQQQQQQGDMQQGVTGLVMNWDYQSSTEKHRTINSRQRRPFVWVSVSGVVCRQAPIVLNHCSLLTQGPWHLVFPWPPGRSGRKAETGAPDLGRVCLHSPFSPLVLAARTRLLRDRAKRMAALCKCVDCGKVLVPTAQI</sequence>
<gene>
    <name evidence="1" type="ORF">PLEPLA_LOCUS48406</name>
</gene>
<reference evidence="1" key="1">
    <citation type="submission" date="2020-03" db="EMBL/GenBank/DDBJ databases">
        <authorList>
            <person name="Weist P."/>
        </authorList>
    </citation>
    <scope>NUCLEOTIDE SEQUENCE</scope>
</reference>
<organism evidence="1 2">
    <name type="scientific">Pleuronectes platessa</name>
    <name type="common">European plaice</name>
    <dbReference type="NCBI Taxonomy" id="8262"/>
    <lineage>
        <taxon>Eukaryota</taxon>
        <taxon>Metazoa</taxon>
        <taxon>Chordata</taxon>
        <taxon>Craniata</taxon>
        <taxon>Vertebrata</taxon>
        <taxon>Euteleostomi</taxon>
        <taxon>Actinopterygii</taxon>
        <taxon>Neopterygii</taxon>
        <taxon>Teleostei</taxon>
        <taxon>Neoteleostei</taxon>
        <taxon>Acanthomorphata</taxon>
        <taxon>Carangaria</taxon>
        <taxon>Pleuronectiformes</taxon>
        <taxon>Pleuronectoidei</taxon>
        <taxon>Pleuronectidae</taxon>
        <taxon>Pleuronectes</taxon>
    </lineage>
</organism>
<protein>
    <submittedName>
        <fullName evidence="1">Uncharacterized protein</fullName>
    </submittedName>
</protein>
<evidence type="ECO:0000313" key="2">
    <source>
        <dbReference type="Proteomes" id="UP001153269"/>
    </source>
</evidence>
<dbReference type="AlphaFoldDB" id="A0A9N7W549"/>